<sequence>MEKRIVIQMNQIAHIATVFWWSTAMAKSTAKMKAVYGIVPNVRLGEQKGTAFLKTDSHYKTILQQVSTTDTPTYMYPCHAKHSTPTGSPKWVWCVPN</sequence>
<protein>
    <submittedName>
        <fullName evidence="1">Uncharacterized protein</fullName>
    </submittedName>
</protein>
<comment type="caution">
    <text evidence="1">The sequence shown here is derived from an EMBL/GenBank/DDBJ whole genome shotgun (WGS) entry which is preliminary data.</text>
</comment>
<dbReference type="AlphaFoldDB" id="A0AAN7Q2Z6"/>
<keyword evidence="2" id="KW-1185">Reference proteome</keyword>
<accession>A0AAN7Q2Z6</accession>
<evidence type="ECO:0000313" key="2">
    <source>
        <dbReference type="Proteomes" id="UP001345219"/>
    </source>
</evidence>
<dbReference type="EMBL" id="JAXIOK010000012">
    <property type="protein sequence ID" value="KAK4758641.1"/>
    <property type="molecule type" value="Genomic_DNA"/>
</dbReference>
<reference evidence="1 2" key="1">
    <citation type="journal article" date="2023" name="Hortic Res">
        <title>Pangenome of water caltrop reveals structural variations and asymmetric subgenome divergence after allopolyploidization.</title>
        <authorList>
            <person name="Zhang X."/>
            <person name="Chen Y."/>
            <person name="Wang L."/>
            <person name="Yuan Y."/>
            <person name="Fang M."/>
            <person name="Shi L."/>
            <person name="Lu R."/>
            <person name="Comes H.P."/>
            <person name="Ma Y."/>
            <person name="Chen Y."/>
            <person name="Huang G."/>
            <person name="Zhou Y."/>
            <person name="Zheng Z."/>
            <person name="Qiu Y."/>
        </authorList>
    </citation>
    <scope>NUCLEOTIDE SEQUENCE [LARGE SCALE GENOMIC DNA]</scope>
    <source>
        <tissue evidence="1">Roots</tissue>
    </source>
</reference>
<name>A0AAN7Q2Z6_9MYRT</name>
<gene>
    <name evidence="1" type="ORF">SAY87_019942</name>
</gene>
<organism evidence="1 2">
    <name type="scientific">Trapa incisa</name>
    <dbReference type="NCBI Taxonomy" id="236973"/>
    <lineage>
        <taxon>Eukaryota</taxon>
        <taxon>Viridiplantae</taxon>
        <taxon>Streptophyta</taxon>
        <taxon>Embryophyta</taxon>
        <taxon>Tracheophyta</taxon>
        <taxon>Spermatophyta</taxon>
        <taxon>Magnoliopsida</taxon>
        <taxon>eudicotyledons</taxon>
        <taxon>Gunneridae</taxon>
        <taxon>Pentapetalae</taxon>
        <taxon>rosids</taxon>
        <taxon>malvids</taxon>
        <taxon>Myrtales</taxon>
        <taxon>Lythraceae</taxon>
        <taxon>Trapa</taxon>
    </lineage>
</organism>
<proteinExistence type="predicted"/>
<evidence type="ECO:0000313" key="1">
    <source>
        <dbReference type="EMBL" id="KAK4758641.1"/>
    </source>
</evidence>
<dbReference type="Proteomes" id="UP001345219">
    <property type="component" value="Chromosome 15"/>
</dbReference>